<accession>A0A1Y1ZYC7</accession>
<feature type="domain" description="N-acetyltransferase" evidence="1">
    <location>
        <begin position="87"/>
        <end position="235"/>
    </location>
</feature>
<proteinExistence type="predicted"/>
<keyword evidence="3" id="KW-1185">Reference proteome</keyword>
<organism evidence="2 3">
    <name type="scientific">Clohesyomyces aquaticus</name>
    <dbReference type="NCBI Taxonomy" id="1231657"/>
    <lineage>
        <taxon>Eukaryota</taxon>
        <taxon>Fungi</taxon>
        <taxon>Dikarya</taxon>
        <taxon>Ascomycota</taxon>
        <taxon>Pezizomycotina</taxon>
        <taxon>Dothideomycetes</taxon>
        <taxon>Pleosporomycetidae</taxon>
        <taxon>Pleosporales</taxon>
        <taxon>Lindgomycetaceae</taxon>
        <taxon>Clohesyomyces</taxon>
    </lineage>
</organism>
<dbReference type="EMBL" id="MCFA01000026">
    <property type="protein sequence ID" value="ORY15261.1"/>
    <property type="molecule type" value="Genomic_DNA"/>
</dbReference>
<dbReference type="PANTHER" id="PTHR42791">
    <property type="entry name" value="GNAT FAMILY ACETYLTRANSFERASE"/>
    <property type="match status" value="1"/>
</dbReference>
<reference evidence="2 3" key="1">
    <citation type="submission" date="2016-07" db="EMBL/GenBank/DDBJ databases">
        <title>Pervasive Adenine N6-methylation of Active Genes in Fungi.</title>
        <authorList>
            <consortium name="DOE Joint Genome Institute"/>
            <person name="Mondo S.J."/>
            <person name="Dannebaum R.O."/>
            <person name="Kuo R.C."/>
            <person name="Labutti K."/>
            <person name="Haridas S."/>
            <person name="Kuo A."/>
            <person name="Salamov A."/>
            <person name="Ahrendt S.R."/>
            <person name="Lipzen A."/>
            <person name="Sullivan W."/>
            <person name="Andreopoulos W.B."/>
            <person name="Clum A."/>
            <person name="Lindquist E."/>
            <person name="Daum C."/>
            <person name="Ramamoorthy G.K."/>
            <person name="Gryganskyi A."/>
            <person name="Culley D."/>
            <person name="Magnuson J.K."/>
            <person name="James T.Y."/>
            <person name="O'Malley M.A."/>
            <person name="Stajich J.E."/>
            <person name="Spatafora J.W."/>
            <person name="Visel A."/>
            <person name="Grigoriev I.V."/>
        </authorList>
    </citation>
    <scope>NUCLEOTIDE SEQUENCE [LARGE SCALE GENOMIC DNA]</scope>
    <source>
        <strain evidence="2 3">CBS 115471</strain>
    </source>
</reference>
<evidence type="ECO:0000313" key="3">
    <source>
        <dbReference type="Proteomes" id="UP000193144"/>
    </source>
</evidence>
<dbReference type="PROSITE" id="PS51186">
    <property type="entry name" value="GNAT"/>
    <property type="match status" value="1"/>
</dbReference>
<dbReference type="Gene3D" id="3.40.630.30">
    <property type="match status" value="1"/>
</dbReference>
<sequence>MPLVLSVVKDEADFTNIAAMDYDGWQTPYNPQLKHFRPDFPNRADAIAWRAARSATAFQTHDPSKKWWLKVVDTDALDSPYGGVVGTAVWELNEMKQEEGEEGGEGAVKKTQAVWHLEGSVERAFAERFIDGLWGFLGSRVTRPHMDLLSIVVIQSHRNRGAGRQLVRWGIEKADELGLETVVSSLPSARGAYEKCGLGCIELIPPDVDVEDPSPRWKELQSEDLTGWLMWRPIGRDFVVGVDKAPWLE</sequence>
<name>A0A1Y1ZYC7_9PLEO</name>
<dbReference type="InterPro" id="IPR016181">
    <property type="entry name" value="Acyl_CoA_acyltransferase"/>
</dbReference>
<dbReference type="CDD" id="cd04301">
    <property type="entry name" value="NAT_SF"/>
    <property type="match status" value="1"/>
</dbReference>
<dbReference type="GO" id="GO:0016747">
    <property type="term" value="F:acyltransferase activity, transferring groups other than amino-acyl groups"/>
    <property type="evidence" value="ECO:0007669"/>
    <property type="project" value="InterPro"/>
</dbReference>
<dbReference type="InterPro" id="IPR052523">
    <property type="entry name" value="Trichothecene_AcTrans"/>
</dbReference>
<protein>
    <recommendedName>
        <fullName evidence="1">N-acetyltransferase domain-containing protein</fullName>
    </recommendedName>
</protein>
<dbReference type="Pfam" id="PF00583">
    <property type="entry name" value="Acetyltransf_1"/>
    <property type="match status" value="1"/>
</dbReference>
<gene>
    <name evidence="2" type="ORF">BCR34DRAFT_598502</name>
</gene>
<dbReference type="PANTHER" id="PTHR42791:SF5">
    <property type="entry name" value="HYPOTHETICAL ACETYLTRANSFERASE (EUROFUNG)"/>
    <property type="match status" value="1"/>
</dbReference>
<dbReference type="OrthoDB" id="2115692at2759"/>
<dbReference type="Proteomes" id="UP000193144">
    <property type="component" value="Unassembled WGS sequence"/>
</dbReference>
<evidence type="ECO:0000259" key="1">
    <source>
        <dbReference type="PROSITE" id="PS51186"/>
    </source>
</evidence>
<dbReference type="AlphaFoldDB" id="A0A1Y1ZYC7"/>
<dbReference type="SUPFAM" id="SSF55729">
    <property type="entry name" value="Acyl-CoA N-acyltransferases (Nat)"/>
    <property type="match status" value="1"/>
</dbReference>
<comment type="caution">
    <text evidence="2">The sequence shown here is derived from an EMBL/GenBank/DDBJ whole genome shotgun (WGS) entry which is preliminary data.</text>
</comment>
<dbReference type="InterPro" id="IPR000182">
    <property type="entry name" value="GNAT_dom"/>
</dbReference>
<evidence type="ECO:0000313" key="2">
    <source>
        <dbReference type="EMBL" id="ORY15261.1"/>
    </source>
</evidence>